<dbReference type="Gene3D" id="2.40.160.10">
    <property type="entry name" value="Porin"/>
    <property type="match status" value="1"/>
</dbReference>
<proteinExistence type="inferred from homology"/>
<name>A0A103Y542_CYNCS</name>
<keyword evidence="3" id="KW-1185">Reference proteome</keyword>
<organism evidence="2 3">
    <name type="scientific">Cynara cardunculus var. scolymus</name>
    <name type="common">Globe artichoke</name>
    <name type="synonym">Cynara scolymus</name>
    <dbReference type="NCBI Taxonomy" id="59895"/>
    <lineage>
        <taxon>Eukaryota</taxon>
        <taxon>Viridiplantae</taxon>
        <taxon>Streptophyta</taxon>
        <taxon>Embryophyta</taxon>
        <taxon>Tracheophyta</taxon>
        <taxon>Spermatophyta</taxon>
        <taxon>Magnoliopsida</taxon>
        <taxon>eudicotyledons</taxon>
        <taxon>Gunneridae</taxon>
        <taxon>Pentapetalae</taxon>
        <taxon>asterids</taxon>
        <taxon>campanulids</taxon>
        <taxon>Asterales</taxon>
        <taxon>Asteraceae</taxon>
        <taxon>Carduoideae</taxon>
        <taxon>Cardueae</taxon>
        <taxon>Carduinae</taxon>
        <taxon>Cynara</taxon>
    </lineage>
</organism>
<reference evidence="2 3" key="1">
    <citation type="journal article" date="2016" name="Sci. Rep.">
        <title>The genome sequence of the outbreeding globe artichoke constructed de novo incorporating a phase-aware low-pass sequencing strategy of F1 progeny.</title>
        <authorList>
            <person name="Scaglione D."/>
            <person name="Reyes-Chin-Wo S."/>
            <person name="Acquadro A."/>
            <person name="Froenicke L."/>
            <person name="Portis E."/>
            <person name="Beitel C."/>
            <person name="Tirone M."/>
            <person name="Mauro R."/>
            <person name="Lo Monaco A."/>
            <person name="Mauromicale G."/>
            <person name="Faccioli P."/>
            <person name="Cattivelli L."/>
            <person name="Rieseberg L."/>
            <person name="Michelmore R."/>
            <person name="Lanteri S."/>
        </authorList>
    </citation>
    <scope>NUCLEOTIDE SEQUENCE [LARGE SCALE GENOMIC DNA]</scope>
    <source>
        <strain evidence="2">2C</strain>
    </source>
</reference>
<evidence type="ECO:0000313" key="2">
    <source>
        <dbReference type="EMBL" id="KVI02699.1"/>
    </source>
</evidence>
<dbReference type="STRING" id="59895.A0A103Y542"/>
<comment type="similarity">
    <text evidence="1">Belongs to the eukaryotic mitochondrial porin (TC 1.B.8.1) family.</text>
</comment>
<dbReference type="Proteomes" id="UP000243975">
    <property type="component" value="Unassembled WGS sequence"/>
</dbReference>
<dbReference type="InterPro" id="IPR027246">
    <property type="entry name" value="Porin_Euk/Tom40"/>
</dbReference>
<dbReference type="GO" id="GO:0005741">
    <property type="term" value="C:mitochondrial outer membrane"/>
    <property type="evidence" value="ECO:0007669"/>
    <property type="project" value="InterPro"/>
</dbReference>
<dbReference type="InterPro" id="IPR001925">
    <property type="entry name" value="Porin_Euk"/>
</dbReference>
<dbReference type="Gramene" id="KVI02699">
    <property type="protein sequence ID" value="KVI02699"/>
    <property type="gene ID" value="Ccrd_018991"/>
</dbReference>
<evidence type="ECO:0000313" key="3">
    <source>
        <dbReference type="Proteomes" id="UP000243975"/>
    </source>
</evidence>
<dbReference type="AlphaFoldDB" id="A0A103Y542"/>
<protein>
    <submittedName>
        <fullName evidence="2">Porin domain-containing protein</fullName>
    </submittedName>
</protein>
<dbReference type="PANTHER" id="PTHR11743">
    <property type="entry name" value="VOLTAGE-DEPENDENT ANION-SELECTIVE CHANNEL"/>
    <property type="match status" value="1"/>
</dbReference>
<accession>A0A103Y542</accession>
<sequence>MPMSQFQALTSTATKKGGLSTGDVGAVYKYKNTLVDVKLDTESNLEVQYFHHHASLTSVVALSQTPTIDLSATIGTPTFVIGAEAGYETSS</sequence>
<dbReference type="PANTHER" id="PTHR11743:SF23">
    <property type="entry name" value="MITOCHONDRIAL OUTER MEMBRANE PROTEIN PORIN 5-RELATED"/>
    <property type="match status" value="1"/>
</dbReference>
<evidence type="ECO:0000256" key="1">
    <source>
        <dbReference type="ARBA" id="ARBA00009624"/>
    </source>
</evidence>
<gene>
    <name evidence="2" type="ORF">Ccrd_018991</name>
</gene>
<dbReference type="EMBL" id="LEKV01002644">
    <property type="protein sequence ID" value="KVI02699.1"/>
    <property type="molecule type" value="Genomic_DNA"/>
</dbReference>
<dbReference type="Pfam" id="PF01459">
    <property type="entry name" value="Porin_3"/>
    <property type="match status" value="1"/>
</dbReference>
<feature type="non-terminal residue" evidence="2">
    <location>
        <position position="1"/>
    </location>
</feature>
<dbReference type="GO" id="GO:0008308">
    <property type="term" value="F:voltage-gated monoatomic anion channel activity"/>
    <property type="evidence" value="ECO:0007669"/>
    <property type="project" value="InterPro"/>
</dbReference>
<comment type="caution">
    <text evidence="2">The sequence shown here is derived from an EMBL/GenBank/DDBJ whole genome shotgun (WGS) entry which is preliminary data.</text>
</comment>
<dbReference type="InterPro" id="IPR023614">
    <property type="entry name" value="Porin_dom_sf"/>
</dbReference>